<feature type="transmembrane region" description="Helical" evidence="5">
    <location>
        <begin position="20"/>
        <end position="42"/>
    </location>
</feature>
<comment type="caution">
    <text evidence="7">The sequence shown here is derived from an EMBL/GenBank/DDBJ whole genome shotgun (WGS) entry which is preliminary data.</text>
</comment>
<keyword evidence="3 5" id="KW-1133">Transmembrane helix</keyword>
<keyword evidence="2 5" id="KW-0812">Transmembrane</keyword>
<dbReference type="GO" id="GO:0005506">
    <property type="term" value="F:iron ion binding"/>
    <property type="evidence" value="ECO:0007669"/>
    <property type="project" value="InterPro"/>
</dbReference>
<dbReference type="InterPro" id="IPR050307">
    <property type="entry name" value="Sterol_Desaturase_Related"/>
</dbReference>
<name>A0A0M0JLU9_9EUKA</name>
<dbReference type="GO" id="GO:0008610">
    <property type="term" value="P:lipid biosynthetic process"/>
    <property type="evidence" value="ECO:0007669"/>
    <property type="project" value="InterPro"/>
</dbReference>
<dbReference type="GO" id="GO:0016491">
    <property type="term" value="F:oxidoreductase activity"/>
    <property type="evidence" value="ECO:0007669"/>
    <property type="project" value="InterPro"/>
</dbReference>
<organism evidence="7 8">
    <name type="scientific">Chrysochromulina tobinii</name>
    <dbReference type="NCBI Taxonomy" id="1460289"/>
    <lineage>
        <taxon>Eukaryota</taxon>
        <taxon>Haptista</taxon>
        <taxon>Haptophyta</taxon>
        <taxon>Prymnesiophyceae</taxon>
        <taxon>Prymnesiales</taxon>
        <taxon>Chrysochromulinaceae</taxon>
        <taxon>Chrysochromulina</taxon>
    </lineage>
</organism>
<dbReference type="Pfam" id="PF04116">
    <property type="entry name" value="FA_hydroxylase"/>
    <property type="match status" value="1"/>
</dbReference>
<dbReference type="Proteomes" id="UP000037460">
    <property type="component" value="Unassembled WGS sequence"/>
</dbReference>
<dbReference type="InterPro" id="IPR006694">
    <property type="entry name" value="Fatty_acid_hydroxylase"/>
</dbReference>
<dbReference type="OrthoDB" id="408954at2759"/>
<dbReference type="EMBL" id="JWZX01002702">
    <property type="protein sequence ID" value="KOO27544.1"/>
    <property type="molecule type" value="Genomic_DNA"/>
</dbReference>
<protein>
    <recommendedName>
        <fullName evidence="6">Fatty acid hydroxylase domain-containing protein</fullName>
    </recommendedName>
</protein>
<evidence type="ECO:0000256" key="2">
    <source>
        <dbReference type="ARBA" id="ARBA00022692"/>
    </source>
</evidence>
<keyword evidence="8" id="KW-1185">Reference proteome</keyword>
<keyword evidence="4 5" id="KW-0472">Membrane</keyword>
<comment type="subcellular location">
    <subcellularLocation>
        <location evidence="1">Membrane</location>
    </subcellularLocation>
</comment>
<gene>
    <name evidence="7" type="ORF">Ctob_009639</name>
</gene>
<feature type="domain" description="Fatty acid hydroxylase" evidence="6">
    <location>
        <begin position="119"/>
        <end position="247"/>
    </location>
</feature>
<evidence type="ECO:0000256" key="5">
    <source>
        <dbReference type="SAM" id="Phobius"/>
    </source>
</evidence>
<proteinExistence type="predicted"/>
<sequence length="267" mass="30533">MIDRKLANVEGGTELPSPLALAGSFCIVMVVTHLATAGYIAWNDLSGRWSQYTLCKKSDRKRHPKLYVDGALNFLKDVTLIMLPGLTWICQVRGDDIVSAQDDNVLIGVLKICAGYTIGRIWAAFAHRILHTALMYKHFHKRHHMRVDQLVATGAWLDHPVEYAVMELPGLLCPLVLFPTRLAFHYMFFFFHAFSAATDHSGFTFTKENGAGWFFRNFFDSEYHYYHHATSTVNYAEMEWIDYLFGTHHTQVLPEFCNVSTGKEHPK</sequence>
<evidence type="ECO:0000256" key="3">
    <source>
        <dbReference type="ARBA" id="ARBA00022989"/>
    </source>
</evidence>
<evidence type="ECO:0000313" key="7">
    <source>
        <dbReference type="EMBL" id="KOO27544.1"/>
    </source>
</evidence>
<dbReference type="AlphaFoldDB" id="A0A0M0JLU9"/>
<dbReference type="GO" id="GO:0016020">
    <property type="term" value="C:membrane"/>
    <property type="evidence" value="ECO:0007669"/>
    <property type="project" value="UniProtKB-SubCell"/>
</dbReference>
<evidence type="ECO:0000256" key="4">
    <source>
        <dbReference type="ARBA" id="ARBA00023136"/>
    </source>
</evidence>
<reference evidence="8" key="1">
    <citation type="journal article" date="2015" name="PLoS Genet.">
        <title>Genome Sequence and Transcriptome Analyses of Chrysochromulina tobin: Metabolic Tools for Enhanced Algal Fitness in the Prominent Order Prymnesiales (Haptophyceae).</title>
        <authorList>
            <person name="Hovde B.T."/>
            <person name="Deodato C.R."/>
            <person name="Hunsperger H.M."/>
            <person name="Ryken S.A."/>
            <person name="Yost W."/>
            <person name="Jha R.K."/>
            <person name="Patterson J."/>
            <person name="Monnat R.J. Jr."/>
            <person name="Barlow S.B."/>
            <person name="Starkenburg S.R."/>
            <person name="Cattolico R.A."/>
        </authorList>
    </citation>
    <scope>NUCLEOTIDE SEQUENCE</scope>
    <source>
        <strain evidence="8">CCMP291</strain>
    </source>
</reference>
<evidence type="ECO:0000313" key="8">
    <source>
        <dbReference type="Proteomes" id="UP000037460"/>
    </source>
</evidence>
<dbReference type="PANTHER" id="PTHR11863">
    <property type="entry name" value="STEROL DESATURASE"/>
    <property type="match status" value="1"/>
</dbReference>
<accession>A0A0M0JLU9</accession>
<evidence type="ECO:0000256" key="1">
    <source>
        <dbReference type="ARBA" id="ARBA00004370"/>
    </source>
</evidence>
<evidence type="ECO:0000259" key="6">
    <source>
        <dbReference type="Pfam" id="PF04116"/>
    </source>
</evidence>